<accession>A0ABD1RZE8</accession>
<evidence type="ECO:0000313" key="1">
    <source>
        <dbReference type="EMBL" id="KAL2493576.1"/>
    </source>
</evidence>
<reference evidence="2" key="1">
    <citation type="submission" date="2024-07" db="EMBL/GenBank/DDBJ databases">
        <title>Two chromosome-level genome assemblies of Korean endemic species Abeliophyllum distichum and Forsythia ovata (Oleaceae).</title>
        <authorList>
            <person name="Jang H."/>
        </authorList>
    </citation>
    <scope>NUCLEOTIDE SEQUENCE [LARGE SCALE GENOMIC DNA]</scope>
</reference>
<dbReference type="AlphaFoldDB" id="A0ABD1RZE8"/>
<dbReference type="Proteomes" id="UP001604277">
    <property type="component" value="Unassembled WGS sequence"/>
</dbReference>
<comment type="caution">
    <text evidence="1">The sequence shown here is derived from an EMBL/GenBank/DDBJ whole genome shotgun (WGS) entry which is preliminary data.</text>
</comment>
<keyword evidence="2" id="KW-1185">Reference proteome</keyword>
<evidence type="ECO:0000313" key="2">
    <source>
        <dbReference type="Proteomes" id="UP001604277"/>
    </source>
</evidence>
<sequence>MAKEQLPFHHLECIHIISVARSAFKDSLSLCPLGLMYSCTNVPRSKTPITGQAFRTYAPIMAFQGSTLFFTFCSIVASSDFLNVASKVPLVTSIEHTQQP</sequence>
<protein>
    <submittedName>
        <fullName evidence="1">Uncharacterized protein</fullName>
    </submittedName>
</protein>
<name>A0ABD1RZE8_9LAMI</name>
<gene>
    <name evidence="1" type="ORF">Fot_37333</name>
</gene>
<organism evidence="1 2">
    <name type="scientific">Forsythia ovata</name>
    <dbReference type="NCBI Taxonomy" id="205694"/>
    <lineage>
        <taxon>Eukaryota</taxon>
        <taxon>Viridiplantae</taxon>
        <taxon>Streptophyta</taxon>
        <taxon>Embryophyta</taxon>
        <taxon>Tracheophyta</taxon>
        <taxon>Spermatophyta</taxon>
        <taxon>Magnoliopsida</taxon>
        <taxon>eudicotyledons</taxon>
        <taxon>Gunneridae</taxon>
        <taxon>Pentapetalae</taxon>
        <taxon>asterids</taxon>
        <taxon>lamiids</taxon>
        <taxon>Lamiales</taxon>
        <taxon>Oleaceae</taxon>
        <taxon>Forsythieae</taxon>
        <taxon>Forsythia</taxon>
    </lineage>
</organism>
<dbReference type="EMBL" id="JBFOLJ010000011">
    <property type="protein sequence ID" value="KAL2493576.1"/>
    <property type="molecule type" value="Genomic_DNA"/>
</dbReference>
<proteinExistence type="predicted"/>